<sequence>MTDVLGLLFAAERSPQPEVGDRLDPEGLALWTR</sequence>
<organism evidence="1 2">
    <name type="scientific">Haloactinomyces albus</name>
    <dbReference type="NCBI Taxonomy" id="1352928"/>
    <lineage>
        <taxon>Bacteria</taxon>
        <taxon>Bacillati</taxon>
        <taxon>Actinomycetota</taxon>
        <taxon>Actinomycetes</taxon>
        <taxon>Actinopolysporales</taxon>
        <taxon>Actinopolysporaceae</taxon>
        <taxon>Haloactinomyces</taxon>
    </lineage>
</organism>
<dbReference type="Proteomes" id="UP001180845">
    <property type="component" value="Unassembled WGS sequence"/>
</dbReference>
<dbReference type="AlphaFoldDB" id="A0AAE3ZHP3"/>
<proteinExistence type="predicted"/>
<comment type="caution">
    <text evidence="1">The sequence shown here is derived from an EMBL/GenBank/DDBJ whole genome shotgun (WGS) entry which is preliminary data.</text>
</comment>
<evidence type="ECO:0000313" key="1">
    <source>
        <dbReference type="EMBL" id="MDR7304111.1"/>
    </source>
</evidence>
<keyword evidence="2" id="KW-1185">Reference proteome</keyword>
<protein>
    <submittedName>
        <fullName evidence="1">Uncharacterized protein</fullName>
    </submittedName>
</protein>
<reference evidence="1" key="1">
    <citation type="submission" date="2023-07" db="EMBL/GenBank/DDBJ databases">
        <title>Sequencing the genomes of 1000 actinobacteria strains.</title>
        <authorList>
            <person name="Klenk H.-P."/>
        </authorList>
    </citation>
    <scope>NUCLEOTIDE SEQUENCE</scope>
    <source>
        <strain evidence="1">DSM 45977</strain>
    </source>
</reference>
<accession>A0AAE3ZHP3</accession>
<name>A0AAE3ZHP3_9ACTN</name>
<dbReference type="EMBL" id="JAVDXW010000001">
    <property type="protein sequence ID" value="MDR7304111.1"/>
    <property type="molecule type" value="Genomic_DNA"/>
</dbReference>
<gene>
    <name evidence="1" type="ORF">JOF55_004292</name>
</gene>
<evidence type="ECO:0000313" key="2">
    <source>
        <dbReference type="Proteomes" id="UP001180845"/>
    </source>
</evidence>